<sequence>MEVDFEDLVTKQLDPNDPSQSRTQAEHAALLSSLDRATRSRQLAVPTNEVAIRVRLRELGEPMTLFGERPEDRRDRLRYVLSQIAEAKGWELEKDTGAGLEDQGGDGHDESDSEDEEEFYTEGSEALLVARRSIAEFSLANARKRITRQKLEANLPLSKIMATRKSVYAELKTYTNLGSQVGDERPISIVRFSPNSRLLATGSWTGTAKVWNVPSCTPYSESKESKSVFRGHSDRIGGLAWHPGATLSQSTSSANFITGGADAKLQVWSLDNEQPLRTLEGHGARVCRVAFHPAGRYVASSSFDTTWRLWDVETGDELLVQEGHSREVYSLEFQADGALLCSGGLDAIGRVWDLRSGKTVMVLDGHVKDILAIDFSPNGHQIATGSNDDNIRIWDIRTLKAIYTIPAHTSAVSDLKFYRAPSVAGFEYPCTIDVDGKSKEEKQSAAQYLNGTDRIKLEEGGEGVEDSSVSLGLSGLYLASSGYDGYVKLWSAEDWQLIKAMSSEAGGRVMSVDVGSDGRFMASGEWTRTFKLWAAENVSLSI</sequence>
<evidence type="ECO:0000313" key="7">
    <source>
        <dbReference type="EMBL" id="PLW37331.1"/>
    </source>
</evidence>
<feature type="repeat" description="WD" evidence="3">
    <location>
        <begin position="321"/>
        <end position="362"/>
    </location>
</feature>
<dbReference type="EMBL" id="PGCJ01000165">
    <property type="protein sequence ID" value="PLW41788.1"/>
    <property type="molecule type" value="Genomic_DNA"/>
</dbReference>
<dbReference type="STRING" id="200324.A0A2N5UHW1"/>
<dbReference type="SUPFAM" id="SSF158230">
    <property type="entry name" value="PRP4-like"/>
    <property type="match status" value="1"/>
</dbReference>
<feature type="region of interest" description="Disordered" evidence="4">
    <location>
        <begin position="92"/>
        <end position="120"/>
    </location>
</feature>
<dbReference type="SUPFAM" id="SSF50978">
    <property type="entry name" value="WD40 repeat-like"/>
    <property type="match status" value="1"/>
</dbReference>
<dbReference type="FunFam" id="2.130.10.10:FF:000443">
    <property type="entry name" value="U4/U6 small nuclear ribonucleoprotein Prp4"/>
    <property type="match status" value="1"/>
</dbReference>
<dbReference type="Pfam" id="PF00400">
    <property type="entry name" value="WD40"/>
    <property type="match status" value="7"/>
</dbReference>
<evidence type="ECO:0000256" key="2">
    <source>
        <dbReference type="ARBA" id="ARBA00022737"/>
    </source>
</evidence>
<dbReference type="InterPro" id="IPR036285">
    <property type="entry name" value="PRP4-like_sf"/>
</dbReference>
<feature type="region of interest" description="Disordered" evidence="4">
    <location>
        <begin position="1"/>
        <end position="22"/>
    </location>
</feature>
<dbReference type="Proteomes" id="UP000235388">
    <property type="component" value="Unassembled WGS sequence"/>
</dbReference>
<feature type="domain" description="Pre-mRNA processing factor 4 (PRP4)-like" evidence="5">
    <location>
        <begin position="47"/>
        <end position="102"/>
    </location>
</feature>
<feature type="compositionally biased region" description="Acidic residues" evidence="4">
    <location>
        <begin position="111"/>
        <end position="120"/>
    </location>
</feature>
<dbReference type="EMBL" id="PGCI01000144">
    <property type="protein sequence ID" value="PLW37331.1"/>
    <property type="molecule type" value="Genomic_DNA"/>
</dbReference>
<comment type="caution">
    <text evidence="7">The sequence shown here is derived from an EMBL/GenBank/DDBJ whole genome shotgun (WGS) entry which is preliminary data.</text>
</comment>
<dbReference type="InterPro" id="IPR020472">
    <property type="entry name" value="WD40_PAC1"/>
</dbReference>
<evidence type="ECO:0000313" key="9">
    <source>
        <dbReference type="Proteomes" id="UP000235388"/>
    </source>
</evidence>
<dbReference type="PANTHER" id="PTHR19846">
    <property type="entry name" value="WD40 REPEAT PROTEIN"/>
    <property type="match status" value="1"/>
</dbReference>
<dbReference type="InterPro" id="IPR015943">
    <property type="entry name" value="WD40/YVTN_repeat-like_dom_sf"/>
</dbReference>
<protein>
    <recommendedName>
        <fullName evidence="5">Pre-mRNA processing factor 4 (PRP4)-like domain-containing protein</fullName>
    </recommendedName>
</protein>
<keyword evidence="2" id="KW-0677">Repeat</keyword>
<dbReference type="OrthoDB" id="540662at2759"/>
<dbReference type="PANTHER" id="PTHR19846:SF0">
    <property type="entry name" value="PRE-MRNA PROCESSING FACTOR 4"/>
    <property type="match status" value="1"/>
</dbReference>
<proteinExistence type="predicted"/>
<dbReference type="Pfam" id="PF08799">
    <property type="entry name" value="PRP4"/>
    <property type="match status" value="1"/>
</dbReference>
<dbReference type="GO" id="GO:0046540">
    <property type="term" value="C:U4/U6 x U5 tri-snRNP complex"/>
    <property type="evidence" value="ECO:0007669"/>
    <property type="project" value="TreeGrafter"/>
</dbReference>
<dbReference type="PROSITE" id="PS50082">
    <property type="entry name" value="WD_REPEATS_2"/>
    <property type="match status" value="5"/>
</dbReference>
<feature type="repeat" description="WD" evidence="3">
    <location>
        <begin position="363"/>
        <end position="404"/>
    </location>
</feature>
<dbReference type="PRINTS" id="PR00320">
    <property type="entry name" value="GPROTEINBRPT"/>
</dbReference>
<dbReference type="PROSITE" id="PS00678">
    <property type="entry name" value="WD_REPEATS_1"/>
    <property type="match status" value="2"/>
</dbReference>
<accession>A0A2N5UHW1</accession>
<dbReference type="InterPro" id="IPR019775">
    <property type="entry name" value="WD40_repeat_CS"/>
</dbReference>
<dbReference type="SMART" id="SM00500">
    <property type="entry name" value="SFM"/>
    <property type="match status" value="1"/>
</dbReference>
<evidence type="ECO:0000259" key="5">
    <source>
        <dbReference type="SMART" id="SM00500"/>
    </source>
</evidence>
<evidence type="ECO:0000313" key="6">
    <source>
        <dbReference type="EMBL" id="PLW09600.1"/>
    </source>
</evidence>
<dbReference type="GO" id="GO:0000398">
    <property type="term" value="P:mRNA splicing, via spliceosome"/>
    <property type="evidence" value="ECO:0007669"/>
    <property type="project" value="TreeGrafter"/>
</dbReference>
<dbReference type="InterPro" id="IPR014906">
    <property type="entry name" value="PRP4-like"/>
</dbReference>
<organism evidence="7 10">
    <name type="scientific">Puccinia coronata f. sp. avenae</name>
    <dbReference type="NCBI Taxonomy" id="200324"/>
    <lineage>
        <taxon>Eukaryota</taxon>
        <taxon>Fungi</taxon>
        <taxon>Dikarya</taxon>
        <taxon>Basidiomycota</taxon>
        <taxon>Pucciniomycotina</taxon>
        <taxon>Pucciniomycetes</taxon>
        <taxon>Pucciniales</taxon>
        <taxon>Pucciniaceae</taxon>
        <taxon>Puccinia</taxon>
    </lineage>
</organism>
<dbReference type="CDD" id="cd00200">
    <property type="entry name" value="WD40"/>
    <property type="match status" value="1"/>
</dbReference>
<dbReference type="InterPro" id="IPR036322">
    <property type="entry name" value="WD40_repeat_dom_sf"/>
</dbReference>
<dbReference type="Proteomes" id="UP000235392">
    <property type="component" value="Unassembled WGS sequence"/>
</dbReference>
<evidence type="ECO:0000256" key="1">
    <source>
        <dbReference type="ARBA" id="ARBA00022574"/>
    </source>
</evidence>
<keyword evidence="9" id="KW-1185">Reference proteome</keyword>
<dbReference type="Gene3D" id="4.10.280.110">
    <property type="entry name" value="Pre-mRNA processing factor 4 domain"/>
    <property type="match status" value="1"/>
</dbReference>
<name>A0A2N5UHW1_9BASI</name>
<keyword evidence="1 3" id="KW-0853">WD repeat</keyword>
<evidence type="ECO:0000313" key="8">
    <source>
        <dbReference type="EMBL" id="PLW41788.1"/>
    </source>
</evidence>
<dbReference type="AlphaFoldDB" id="A0A2N5UHW1"/>
<dbReference type="SMART" id="SM00320">
    <property type="entry name" value="WD40"/>
    <property type="match status" value="7"/>
</dbReference>
<feature type="repeat" description="WD" evidence="3">
    <location>
        <begin position="229"/>
        <end position="278"/>
    </location>
</feature>
<evidence type="ECO:0000256" key="4">
    <source>
        <dbReference type="SAM" id="MobiDB-lite"/>
    </source>
</evidence>
<evidence type="ECO:0000313" key="10">
    <source>
        <dbReference type="Proteomes" id="UP000235392"/>
    </source>
</evidence>
<feature type="repeat" description="WD" evidence="3">
    <location>
        <begin position="180"/>
        <end position="213"/>
    </location>
</feature>
<evidence type="ECO:0000256" key="3">
    <source>
        <dbReference type="PROSITE-ProRule" id="PRU00221"/>
    </source>
</evidence>
<gene>
    <name evidence="8" type="ORF">PCANC_11504</name>
    <name evidence="6" type="ORF">PCANC_22832</name>
    <name evidence="7" type="ORF">PCASD_09641</name>
</gene>
<dbReference type="InterPro" id="IPR001680">
    <property type="entry name" value="WD40_rpt"/>
</dbReference>
<dbReference type="GO" id="GO:0030621">
    <property type="term" value="F:U4 snRNA binding"/>
    <property type="evidence" value="ECO:0007669"/>
    <property type="project" value="TreeGrafter"/>
</dbReference>
<dbReference type="PROSITE" id="PS50294">
    <property type="entry name" value="WD_REPEATS_REGION"/>
    <property type="match status" value="4"/>
</dbReference>
<dbReference type="Gene3D" id="2.130.10.10">
    <property type="entry name" value="YVTN repeat-like/Quinoprotein amine dehydrogenase"/>
    <property type="match status" value="3"/>
</dbReference>
<feature type="repeat" description="WD" evidence="3">
    <location>
        <begin position="279"/>
        <end position="320"/>
    </location>
</feature>
<dbReference type="GO" id="GO:0017070">
    <property type="term" value="F:U6 snRNA binding"/>
    <property type="evidence" value="ECO:0007669"/>
    <property type="project" value="TreeGrafter"/>
</dbReference>
<dbReference type="EMBL" id="PGCJ01001097">
    <property type="protein sequence ID" value="PLW09600.1"/>
    <property type="molecule type" value="Genomic_DNA"/>
</dbReference>
<reference evidence="9 10" key="1">
    <citation type="submission" date="2017-11" db="EMBL/GenBank/DDBJ databases">
        <title>De novo assembly and phasing of dikaryotic genomes from two isolates of Puccinia coronata f. sp. avenae, the causal agent of oat crown rust.</title>
        <authorList>
            <person name="Miller M.E."/>
            <person name="Zhang Y."/>
            <person name="Omidvar V."/>
            <person name="Sperschneider J."/>
            <person name="Schwessinger B."/>
            <person name="Raley C."/>
            <person name="Palmer J.M."/>
            <person name="Garnica D."/>
            <person name="Upadhyaya N."/>
            <person name="Rathjen J."/>
            <person name="Taylor J.M."/>
            <person name="Park R.F."/>
            <person name="Dodds P.N."/>
            <person name="Hirsch C.D."/>
            <person name="Kianian S.F."/>
            <person name="Figueroa M."/>
        </authorList>
    </citation>
    <scope>NUCLEOTIDE SEQUENCE [LARGE SCALE GENOMIC DNA]</scope>
    <source>
        <strain evidence="6">12NC29</strain>
        <strain evidence="7">12SD80</strain>
    </source>
</reference>